<evidence type="ECO:0000256" key="3">
    <source>
        <dbReference type="ARBA" id="ARBA00022677"/>
    </source>
</evidence>
<keyword evidence="3" id="KW-0551">Lipid droplet</keyword>
<feature type="compositionally biased region" description="Basic and acidic residues" evidence="4">
    <location>
        <begin position="285"/>
        <end position="294"/>
    </location>
</feature>
<dbReference type="GO" id="GO:0019915">
    <property type="term" value="P:lipid storage"/>
    <property type="evidence" value="ECO:0007669"/>
    <property type="project" value="TreeGrafter"/>
</dbReference>
<dbReference type="PANTHER" id="PTHR14024">
    <property type="entry name" value="PERILIPIN"/>
    <property type="match status" value="1"/>
</dbReference>
<dbReference type="EMBL" id="JAODUP010001491">
    <property type="protein sequence ID" value="KAK2140081.1"/>
    <property type="molecule type" value="Genomic_DNA"/>
</dbReference>
<feature type="compositionally biased region" description="Low complexity" evidence="4">
    <location>
        <begin position="304"/>
        <end position="314"/>
    </location>
</feature>
<proteinExistence type="inferred from homology"/>
<name>A0AAD9MQJ5_9ANNE</name>
<evidence type="ECO:0000256" key="2">
    <source>
        <dbReference type="ARBA" id="ARBA00006311"/>
    </source>
</evidence>
<reference evidence="5" key="1">
    <citation type="journal article" date="2023" name="Mol. Biol. Evol.">
        <title>Third-Generation Sequencing Reveals the Adaptive Role of the Epigenome in Three Deep-Sea Polychaetes.</title>
        <authorList>
            <person name="Perez M."/>
            <person name="Aroh O."/>
            <person name="Sun Y."/>
            <person name="Lan Y."/>
            <person name="Juniper S.K."/>
            <person name="Young C.R."/>
            <person name="Angers B."/>
            <person name="Qian P.Y."/>
        </authorList>
    </citation>
    <scope>NUCLEOTIDE SEQUENCE</scope>
    <source>
        <strain evidence="5">P08H-3</strain>
    </source>
</reference>
<comment type="similarity">
    <text evidence="2">Belongs to the perilipin family.</text>
</comment>
<dbReference type="GO" id="GO:0005829">
    <property type="term" value="C:cytosol"/>
    <property type="evidence" value="ECO:0007669"/>
    <property type="project" value="TreeGrafter"/>
</dbReference>
<evidence type="ECO:0000256" key="1">
    <source>
        <dbReference type="ARBA" id="ARBA00004502"/>
    </source>
</evidence>
<protein>
    <submittedName>
        <fullName evidence="5">Uncharacterized protein</fullName>
    </submittedName>
</protein>
<organism evidence="5 6">
    <name type="scientific">Paralvinella palmiformis</name>
    <dbReference type="NCBI Taxonomy" id="53620"/>
    <lineage>
        <taxon>Eukaryota</taxon>
        <taxon>Metazoa</taxon>
        <taxon>Spiralia</taxon>
        <taxon>Lophotrochozoa</taxon>
        <taxon>Annelida</taxon>
        <taxon>Polychaeta</taxon>
        <taxon>Sedentaria</taxon>
        <taxon>Canalipalpata</taxon>
        <taxon>Terebellida</taxon>
        <taxon>Terebelliformia</taxon>
        <taxon>Alvinellidae</taxon>
        <taxon>Paralvinella</taxon>
    </lineage>
</organism>
<dbReference type="Proteomes" id="UP001208570">
    <property type="component" value="Unassembled WGS sequence"/>
</dbReference>
<feature type="region of interest" description="Disordered" evidence="4">
    <location>
        <begin position="214"/>
        <end position="246"/>
    </location>
</feature>
<evidence type="ECO:0000256" key="4">
    <source>
        <dbReference type="SAM" id="MobiDB-lite"/>
    </source>
</evidence>
<evidence type="ECO:0000313" key="6">
    <source>
        <dbReference type="Proteomes" id="UP001208570"/>
    </source>
</evidence>
<dbReference type="PANTHER" id="PTHR14024:SF49">
    <property type="entry name" value="LIPID STORAGE DROPLETS SURFACE-BINDING PROTEIN 1"/>
    <property type="match status" value="1"/>
</dbReference>
<feature type="region of interest" description="Disordered" evidence="4">
    <location>
        <begin position="271"/>
        <end position="357"/>
    </location>
</feature>
<sequence>MAPREGDITGTATEGSRVGSLFWNRLNSLPVVRSTIRTTIDLYSTSKERPLIGKGLGVIEYGVNLASTPVKKVAFSIAEKYPVTTSTVTKLDTLAYNCLDTLENKIPSIQKSPTQIVTNVKKSTSTAIHSGVRKVMKTYPGQQVVKGLDTLIQWSETTIETFDDKELTPEEKAIKEKSLTVKLYNGAVVPLKLYLQMLKLVKHLIANMAGVKTRPSTAASPHKPVILERRRKVSPRKRLQKQSLVSSLTNSAMNMLGLKTSSDIGEKVGHSLKQAASGSPVEPLGRSEKRKHYEDTEDSDSEGESLNLASALDNYDSDLDSDYCPGDDPNEDSLEYNSGDTESDLEIEGAGQNKKGVPLQQLKDQPLHDSLIHYTSDFGLNDEHCYVGEEFEADDQLQKNSKDVLGMS</sequence>
<feature type="compositionally biased region" description="Basic residues" evidence="4">
    <location>
        <begin position="229"/>
        <end position="240"/>
    </location>
</feature>
<dbReference type="AlphaFoldDB" id="A0AAD9MQJ5"/>
<dbReference type="GO" id="GO:0005811">
    <property type="term" value="C:lipid droplet"/>
    <property type="evidence" value="ECO:0007669"/>
    <property type="project" value="UniProtKB-SubCell"/>
</dbReference>
<comment type="caution">
    <text evidence="5">The sequence shown here is derived from an EMBL/GenBank/DDBJ whole genome shotgun (WGS) entry which is preliminary data.</text>
</comment>
<accession>A0AAD9MQJ5</accession>
<comment type="subcellular location">
    <subcellularLocation>
        <location evidence="1">Lipid droplet</location>
    </subcellularLocation>
</comment>
<dbReference type="GO" id="GO:0010890">
    <property type="term" value="P:positive regulation of triglyceride storage"/>
    <property type="evidence" value="ECO:0007669"/>
    <property type="project" value="TreeGrafter"/>
</dbReference>
<gene>
    <name evidence="5" type="ORF">LSH36_1491g00014</name>
</gene>
<dbReference type="InterPro" id="IPR004279">
    <property type="entry name" value="Perilipin"/>
</dbReference>
<keyword evidence="6" id="KW-1185">Reference proteome</keyword>
<evidence type="ECO:0000313" key="5">
    <source>
        <dbReference type="EMBL" id="KAK2140081.1"/>
    </source>
</evidence>
<dbReference type="Pfam" id="PF03036">
    <property type="entry name" value="Perilipin"/>
    <property type="match status" value="1"/>
</dbReference>